<comment type="caution">
    <text evidence="1">The sequence shown here is derived from an EMBL/GenBank/DDBJ whole genome shotgun (WGS) entry which is preliminary data.</text>
</comment>
<reference evidence="1 2" key="1">
    <citation type="submission" date="2020-08" db="EMBL/GenBank/DDBJ databases">
        <title>Exploring microbial biodiversity for novel pathways involved in the catabolism of aromatic compounds derived from lignin.</title>
        <authorList>
            <person name="Elkins J."/>
        </authorList>
    </citation>
    <scope>NUCLEOTIDE SEQUENCE [LARGE SCALE GENOMIC DNA]</scope>
    <source>
        <strain evidence="1 2">B1D3A</strain>
    </source>
</reference>
<organism evidence="1 2">
    <name type="scientific">Sphingobium lignivorans</name>
    <dbReference type="NCBI Taxonomy" id="2735886"/>
    <lineage>
        <taxon>Bacteria</taxon>
        <taxon>Pseudomonadati</taxon>
        <taxon>Pseudomonadota</taxon>
        <taxon>Alphaproteobacteria</taxon>
        <taxon>Sphingomonadales</taxon>
        <taxon>Sphingomonadaceae</taxon>
        <taxon>Sphingobium</taxon>
    </lineage>
</organism>
<sequence length="323" mass="35722">MSARASLLTGATLFDLDPSEIETADRIGFLHVDKAAALGRLMAVDGQRDPIKVTKNRKGAARPWRLVTGMHRTHGAELEGIRVWAIEVSGKPEDLADLEASENLHRRPLAPIERAKFVHALAMAAQERLAREHGNLKQQQLAIKARWQRVKGGELRAEQALQEESDDTADKMSAVYGWQDSAADALALDKRTIRRALELFHLVVEPFPDLIEPLARHPVVGENGAQLKILADIRNEDQRRKVIEALLADDGLNAEDARINVGVSSPAGPAPQPHQKHVNAVVGNLDRLSASQQKRFLGEFVSALKTIEIKRQLRDILNEELGE</sequence>
<accession>A0ABR6NJD1</accession>
<protein>
    <submittedName>
        <fullName evidence="1">Uncharacterized protein</fullName>
    </submittedName>
</protein>
<evidence type="ECO:0000313" key="2">
    <source>
        <dbReference type="Proteomes" id="UP001138540"/>
    </source>
</evidence>
<dbReference type="Proteomes" id="UP001138540">
    <property type="component" value="Unassembled WGS sequence"/>
</dbReference>
<gene>
    <name evidence="1" type="ORF">HNP60_003367</name>
</gene>
<evidence type="ECO:0000313" key="1">
    <source>
        <dbReference type="EMBL" id="MBB5987393.1"/>
    </source>
</evidence>
<dbReference type="EMBL" id="JACHKA010000001">
    <property type="protein sequence ID" value="MBB5987393.1"/>
    <property type="molecule type" value="Genomic_DNA"/>
</dbReference>
<keyword evidence="2" id="KW-1185">Reference proteome</keyword>
<dbReference type="RefSeq" id="WP_184155890.1">
    <property type="nucleotide sequence ID" value="NZ_JACHKA010000001.1"/>
</dbReference>
<name>A0ABR6NJD1_9SPHN</name>
<proteinExistence type="predicted"/>